<keyword evidence="3" id="KW-0804">Transcription</keyword>
<evidence type="ECO:0000313" key="7">
    <source>
        <dbReference type="Proteomes" id="UP001161064"/>
    </source>
</evidence>
<comment type="caution">
    <text evidence="6">The sequence shown here is derived from an EMBL/GenBank/DDBJ whole genome shotgun (WGS) entry which is preliminary data.</text>
</comment>
<dbReference type="InterPro" id="IPR036390">
    <property type="entry name" value="WH_DNA-bd_sf"/>
</dbReference>
<evidence type="ECO:0000313" key="6">
    <source>
        <dbReference type="EMBL" id="GIU67695.1"/>
    </source>
</evidence>
<dbReference type="InterPro" id="IPR029016">
    <property type="entry name" value="GAF-like_dom_sf"/>
</dbReference>
<dbReference type="Pfam" id="PF09339">
    <property type="entry name" value="HTH_IclR"/>
    <property type="match status" value="1"/>
</dbReference>
<accession>A0ABQ4PX81</accession>
<dbReference type="InterPro" id="IPR005471">
    <property type="entry name" value="Tscrpt_reg_IclR_N"/>
</dbReference>
<feature type="domain" description="HTH iclR-type" evidence="4">
    <location>
        <begin position="12"/>
        <end position="73"/>
    </location>
</feature>
<dbReference type="InterPro" id="IPR036388">
    <property type="entry name" value="WH-like_DNA-bd_sf"/>
</dbReference>
<dbReference type="PANTHER" id="PTHR30136">
    <property type="entry name" value="HELIX-TURN-HELIX TRANSCRIPTIONAL REGULATOR, ICLR FAMILY"/>
    <property type="match status" value="1"/>
</dbReference>
<reference evidence="6" key="2">
    <citation type="journal article" date="2023" name="ISME Commun">
        <title>Characterization of a bloom-associated alphaproteobacterial lineage, 'Candidatus Phycosocius': insights into freshwater algal-bacterial interactions.</title>
        <authorList>
            <person name="Tanabe Y."/>
            <person name="Yamaguchi H."/>
            <person name="Yoshida M."/>
            <person name="Kai A."/>
            <person name="Okazaki Y."/>
        </authorList>
    </citation>
    <scope>NUCLEOTIDE SEQUENCE</scope>
    <source>
        <strain evidence="6">BOTRYCO-1</strain>
    </source>
</reference>
<reference evidence="6" key="1">
    <citation type="submission" date="2021-05" db="EMBL/GenBank/DDBJ databases">
        <authorList>
            <person name="Tanabe Y."/>
        </authorList>
    </citation>
    <scope>NUCLEOTIDE SEQUENCE</scope>
    <source>
        <strain evidence="6">BOTRYCO-1</strain>
    </source>
</reference>
<dbReference type="EMBL" id="BPFZ01000012">
    <property type="protein sequence ID" value="GIU67695.1"/>
    <property type="molecule type" value="Genomic_DNA"/>
</dbReference>
<evidence type="ECO:0000259" key="4">
    <source>
        <dbReference type="PROSITE" id="PS51077"/>
    </source>
</evidence>
<dbReference type="PANTHER" id="PTHR30136:SF23">
    <property type="entry name" value="DNA-BINDING TRANSCRIPTIONAL ACTIVATOR MHPR"/>
    <property type="match status" value="1"/>
</dbReference>
<dbReference type="PROSITE" id="PS51077">
    <property type="entry name" value="HTH_ICLR"/>
    <property type="match status" value="1"/>
</dbReference>
<keyword evidence="7" id="KW-1185">Reference proteome</keyword>
<dbReference type="Gene3D" id="3.30.450.40">
    <property type="match status" value="1"/>
</dbReference>
<dbReference type="SUPFAM" id="SSF46785">
    <property type="entry name" value="Winged helix' DNA-binding domain"/>
    <property type="match status" value="1"/>
</dbReference>
<dbReference type="Gene3D" id="1.10.10.10">
    <property type="entry name" value="Winged helix-like DNA-binding domain superfamily/Winged helix DNA-binding domain"/>
    <property type="match status" value="1"/>
</dbReference>
<gene>
    <name evidence="6" type="ORF">PsB1_1849</name>
</gene>
<evidence type="ECO:0000259" key="5">
    <source>
        <dbReference type="PROSITE" id="PS51078"/>
    </source>
</evidence>
<dbReference type="RefSeq" id="WP_284360678.1">
    <property type="nucleotide sequence ID" value="NZ_BPFZ01000012.1"/>
</dbReference>
<dbReference type="Proteomes" id="UP001161064">
    <property type="component" value="Unassembled WGS sequence"/>
</dbReference>
<dbReference type="Pfam" id="PF01614">
    <property type="entry name" value="IclR_C"/>
    <property type="match status" value="1"/>
</dbReference>
<proteinExistence type="predicted"/>
<evidence type="ECO:0000256" key="1">
    <source>
        <dbReference type="ARBA" id="ARBA00023015"/>
    </source>
</evidence>
<dbReference type="SMART" id="SM00346">
    <property type="entry name" value="HTH_ICLR"/>
    <property type="match status" value="1"/>
</dbReference>
<dbReference type="InterPro" id="IPR014757">
    <property type="entry name" value="Tscrpt_reg_IclR_C"/>
</dbReference>
<sequence>MFGEQSESVRPIRALLRGLEALSALNGQDGMTVTEVAERALLPRTTAYRILETLCQGGFVVRDEMDDRYRPTLAVTTLAEGAQNEAWIREGAWPLISQLGKQILWPIGIWTLRGNDITLRAATDRTSPMALHRQTSGAHADLLESGVGQILQAFEATPRRNLLEEIGLQRLGDRTINHQLDLVRQQGYAFDLKVAGGEIALAVPVMQPVASEGSSVLAALTVRFIRSALTDERAISELLPKLLRLSEAISEAYLKYAPPTVKSIRLSSRAKTGANSDDWAPALA</sequence>
<dbReference type="InterPro" id="IPR050707">
    <property type="entry name" value="HTH_MetabolicPath_Reg"/>
</dbReference>
<evidence type="ECO:0000256" key="2">
    <source>
        <dbReference type="ARBA" id="ARBA00023125"/>
    </source>
</evidence>
<dbReference type="PROSITE" id="PS51078">
    <property type="entry name" value="ICLR_ED"/>
    <property type="match status" value="1"/>
</dbReference>
<keyword evidence="1" id="KW-0805">Transcription regulation</keyword>
<name>A0ABQ4PX81_9PROT</name>
<protein>
    <submittedName>
        <fullName evidence="6">Transcriptional regulator</fullName>
    </submittedName>
</protein>
<keyword evidence="2" id="KW-0238">DNA-binding</keyword>
<evidence type="ECO:0000256" key="3">
    <source>
        <dbReference type="ARBA" id="ARBA00023163"/>
    </source>
</evidence>
<feature type="domain" description="IclR-ED" evidence="5">
    <location>
        <begin position="74"/>
        <end position="255"/>
    </location>
</feature>
<dbReference type="SUPFAM" id="SSF55781">
    <property type="entry name" value="GAF domain-like"/>
    <property type="match status" value="1"/>
</dbReference>
<organism evidence="6 7">
    <name type="scientific">Candidatus Phycosocius spiralis</name>
    <dbReference type="NCBI Taxonomy" id="2815099"/>
    <lineage>
        <taxon>Bacteria</taxon>
        <taxon>Pseudomonadati</taxon>
        <taxon>Pseudomonadota</taxon>
        <taxon>Alphaproteobacteria</taxon>
        <taxon>Caulobacterales</taxon>
        <taxon>Caulobacterales incertae sedis</taxon>
        <taxon>Candidatus Phycosocius</taxon>
    </lineage>
</organism>